<dbReference type="Proteomes" id="UP000285517">
    <property type="component" value="Chromosome"/>
</dbReference>
<sequence length="296" mass="34808">MISILIPTYNYNVVPLVKALQGQIHLSQINYEIKVYDDGSTDLPEENEKLPAFQNTIYKKLEKNIGRTAIRNLMATEAKYEWLLFLDADVLPDTIEFLEHYTNAIKNNDYDVVSGGIIYDEIKPSQKQLLRWHYGREREAKSVDERNIEPYFIFSSNLLIKKQLFLEANTVLENYYGLDNSLSNQLKKMNAKVLHIDNPVVHFGLEENEEFIKKALKAVETTVILENKGLMDTNMRPLQKSYSKLKKLHLQHVFSAIISKFKKDMERNFMSEKPNLFWFDLYRLDYYIQLKKKHNA</sequence>
<gene>
    <name evidence="2" type="ORF">EI546_14840</name>
</gene>
<dbReference type="Pfam" id="PF00535">
    <property type="entry name" value="Glycos_transf_2"/>
    <property type="match status" value="1"/>
</dbReference>
<name>A0A410G6K3_9FLAO</name>
<dbReference type="OrthoDB" id="761861at2"/>
<dbReference type="RefSeq" id="WP_128251278.1">
    <property type="nucleotide sequence ID" value="NZ_CP034951.1"/>
</dbReference>
<evidence type="ECO:0000259" key="1">
    <source>
        <dbReference type="Pfam" id="PF00535"/>
    </source>
</evidence>
<dbReference type="PANTHER" id="PTHR43685:SF2">
    <property type="entry name" value="GLYCOSYLTRANSFERASE 2-LIKE DOMAIN-CONTAINING PROTEIN"/>
    <property type="match status" value="1"/>
</dbReference>
<feature type="domain" description="Glycosyltransferase 2-like" evidence="1">
    <location>
        <begin position="3"/>
        <end position="158"/>
    </location>
</feature>
<dbReference type="EMBL" id="CP034951">
    <property type="protein sequence ID" value="QAA82914.1"/>
    <property type="molecule type" value="Genomic_DNA"/>
</dbReference>
<protein>
    <submittedName>
        <fullName evidence="2">Glycosyltransferase family 2 protein</fullName>
    </submittedName>
</protein>
<keyword evidence="3" id="KW-1185">Reference proteome</keyword>
<dbReference type="CDD" id="cd00761">
    <property type="entry name" value="Glyco_tranf_GTA_type"/>
    <property type="match status" value="1"/>
</dbReference>
<dbReference type="AlphaFoldDB" id="A0A410G6K3"/>
<proteinExistence type="predicted"/>
<dbReference type="SUPFAM" id="SSF53448">
    <property type="entry name" value="Nucleotide-diphospho-sugar transferases"/>
    <property type="match status" value="1"/>
</dbReference>
<organism evidence="2 3">
    <name type="scientific">Aequorivita ciconiae</name>
    <dbReference type="NCBI Taxonomy" id="2494375"/>
    <lineage>
        <taxon>Bacteria</taxon>
        <taxon>Pseudomonadati</taxon>
        <taxon>Bacteroidota</taxon>
        <taxon>Flavobacteriia</taxon>
        <taxon>Flavobacteriales</taxon>
        <taxon>Flavobacteriaceae</taxon>
        <taxon>Aequorivita</taxon>
    </lineage>
</organism>
<dbReference type="PANTHER" id="PTHR43685">
    <property type="entry name" value="GLYCOSYLTRANSFERASE"/>
    <property type="match status" value="1"/>
</dbReference>
<accession>A0A410G6K3</accession>
<evidence type="ECO:0000313" key="3">
    <source>
        <dbReference type="Proteomes" id="UP000285517"/>
    </source>
</evidence>
<dbReference type="Gene3D" id="3.90.550.10">
    <property type="entry name" value="Spore Coat Polysaccharide Biosynthesis Protein SpsA, Chain A"/>
    <property type="match status" value="1"/>
</dbReference>
<dbReference type="GO" id="GO:0016740">
    <property type="term" value="F:transferase activity"/>
    <property type="evidence" value="ECO:0007669"/>
    <property type="project" value="UniProtKB-KW"/>
</dbReference>
<evidence type="ECO:0000313" key="2">
    <source>
        <dbReference type="EMBL" id="QAA82914.1"/>
    </source>
</evidence>
<dbReference type="KEGG" id="aev:EI546_14840"/>
<reference evidence="2 3" key="1">
    <citation type="submission" date="2019-01" db="EMBL/GenBank/DDBJ databases">
        <title>Complete genome sequencing of Aequorivita sp. H23M31.</title>
        <authorList>
            <person name="Bae J.-W."/>
        </authorList>
    </citation>
    <scope>NUCLEOTIDE SEQUENCE [LARGE SCALE GENOMIC DNA]</scope>
    <source>
        <strain evidence="2 3">H23M31</strain>
    </source>
</reference>
<keyword evidence="2" id="KW-0808">Transferase</keyword>
<dbReference type="InterPro" id="IPR029044">
    <property type="entry name" value="Nucleotide-diphossugar_trans"/>
</dbReference>
<dbReference type="InterPro" id="IPR001173">
    <property type="entry name" value="Glyco_trans_2-like"/>
</dbReference>
<dbReference type="InterPro" id="IPR050834">
    <property type="entry name" value="Glycosyltransf_2"/>
</dbReference>